<sequence>MASCHFSCSYTTHKSDISGEYSKTIQVISNTSSYNVIICLLGIVNALYNSIKSPECPKGCLVATHPWFSRSCECAYFKLECQDAIDFTTILTHDYLGSHFSFFALRGVRCLKVLIYLIYFHSKVILNLQLNFLTWLKEIGLSLYSNLSAIPEALLHLPPNCKVLTIAQSLNISTLPNAVKDAWSTLSRVVLDNNQFFNIPKWIDKLTTLERLVLSSNALKSTLEAAIAKLSVLTHFEIAQIIFIIFQLLPHYWKSGPMQQLGSSESCFWMVIPFAKQHLLAYKLVHVSARIFSLGIKFVI</sequence>
<gene>
    <name evidence="1" type="ORF">THRCLA_03146</name>
</gene>
<dbReference type="Gene3D" id="3.80.10.10">
    <property type="entry name" value="Ribonuclease Inhibitor"/>
    <property type="match status" value="1"/>
</dbReference>
<accession>A0A1W0A3L8</accession>
<protein>
    <submittedName>
        <fullName evidence="1">Uncharacterized protein</fullName>
    </submittedName>
</protein>
<dbReference type="AlphaFoldDB" id="A0A1W0A3L8"/>
<dbReference type="Proteomes" id="UP000243217">
    <property type="component" value="Unassembled WGS sequence"/>
</dbReference>
<dbReference type="OrthoDB" id="1053178at2759"/>
<comment type="caution">
    <text evidence="1">The sequence shown here is derived from an EMBL/GenBank/DDBJ whole genome shotgun (WGS) entry which is preliminary data.</text>
</comment>
<dbReference type="SUPFAM" id="SSF52058">
    <property type="entry name" value="L domain-like"/>
    <property type="match status" value="1"/>
</dbReference>
<evidence type="ECO:0000313" key="2">
    <source>
        <dbReference type="Proteomes" id="UP000243217"/>
    </source>
</evidence>
<name>A0A1W0A3L8_9STRA</name>
<organism evidence="1 2">
    <name type="scientific">Thraustotheca clavata</name>
    <dbReference type="NCBI Taxonomy" id="74557"/>
    <lineage>
        <taxon>Eukaryota</taxon>
        <taxon>Sar</taxon>
        <taxon>Stramenopiles</taxon>
        <taxon>Oomycota</taxon>
        <taxon>Saprolegniomycetes</taxon>
        <taxon>Saprolegniales</taxon>
        <taxon>Achlyaceae</taxon>
        <taxon>Thraustotheca</taxon>
    </lineage>
</organism>
<reference evidence="1 2" key="1">
    <citation type="journal article" date="2014" name="Genome Biol. Evol.">
        <title>The secreted proteins of Achlya hypogyna and Thraustotheca clavata identify the ancestral oomycete secretome and reveal gene acquisitions by horizontal gene transfer.</title>
        <authorList>
            <person name="Misner I."/>
            <person name="Blouin N."/>
            <person name="Leonard G."/>
            <person name="Richards T.A."/>
            <person name="Lane C.E."/>
        </authorList>
    </citation>
    <scope>NUCLEOTIDE SEQUENCE [LARGE SCALE GENOMIC DNA]</scope>
    <source>
        <strain evidence="1 2">ATCC 34112</strain>
    </source>
</reference>
<evidence type="ECO:0000313" key="1">
    <source>
        <dbReference type="EMBL" id="OQS04640.1"/>
    </source>
</evidence>
<keyword evidence="2" id="KW-1185">Reference proteome</keyword>
<dbReference type="EMBL" id="JNBS01000581">
    <property type="protein sequence ID" value="OQS04640.1"/>
    <property type="molecule type" value="Genomic_DNA"/>
</dbReference>
<proteinExistence type="predicted"/>
<dbReference type="InterPro" id="IPR032675">
    <property type="entry name" value="LRR_dom_sf"/>
</dbReference>